<reference evidence="6 7" key="1">
    <citation type="journal article" date="2016" name="Genome Biol. Evol.">
        <title>Divergent and convergent evolution of fungal pathogenicity.</title>
        <authorList>
            <person name="Shang Y."/>
            <person name="Xiao G."/>
            <person name="Zheng P."/>
            <person name="Cen K."/>
            <person name="Zhan S."/>
            <person name="Wang C."/>
        </authorList>
    </citation>
    <scope>NUCLEOTIDE SEQUENCE [LARGE SCALE GENOMIC DNA]</scope>
    <source>
        <strain evidence="6 7">RCEF 264</strain>
    </source>
</reference>
<keyword evidence="7" id="KW-1185">Reference proteome</keyword>
<feature type="region of interest" description="Disordered" evidence="5">
    <location>
        <begin position="1"/>
        <end position="95"/>
    </location>
</feature>
<keyword evidence="3" id="KW-0472">Membrane</keyword>
<name>A0A167VBI3_9HYPO</name>
<evidence type="ECO:0000256" key="2">
    <source>
        <dbReference type="ARBA" id="ARBA00022989"/>
    </source>
</evidence>
<dbReference type="PANTHER" id="PTHR39136:SF1">
    <property type="entry name" value="ALTERED INHERITANCE OF MITOCHONDRIA PROTEIN 11"/>
    <property type="match status" value="1"/>
</dbReference>
<evidence type="ECO:0000256" key="5">
    <source>
        <dbReference type="SAM" id="MobiDB-lite"/>
    </source>
</evidence>
<keyword evidence="2" id="KW-1133">Transmembrane helix</keyword>
<dbReference type="GO" id="GO:0016020">
    <property type="term" value="C:membrane"/>
    <property type="evidence" value="ECO:0007669"/>
    <property type="project" value="UniProtKB-SubCell"/>
</dbReference>
<accession>A0A167VBI3</accession>
<sequence>MFSSLFGKSTPSSSAPETATAASTTTTTTTTTSTTSPAAAAEAALPTTAAQIADLPGSASSLPAPPSSPSPPPSRGASSPASTATAAAEAAAATAAKEEAPHGSLMAVEALNLATLNVVSFFVMLTGGVSWALDLSSLDDVRRRAQFYMRGTPLDGSGGPSKPGMSDEEAEREVEEWMARVLARKDVRLLGSGGGKTKASEDAEGKK</sequence>
<evidence type="ECO:0000313" key="6">
    <source>
        <dbReference type="EMBL" id="OAA62433.1"/>
    </source>
</evidence>
<evidence type="ECO:0000256" key="1">
    <source>
        <dbReference type="ARBA" id="ARBA00022692"/>
    </source>
</evidence>
<dbReference type="OrthoDB" id="3558022at2759"/>
<comment type="caution">
    <text evidence="6">The sequence shown here is derived from an EMBL/GenBank/DDBJ whole genome shotgun (WGS) entry which is preliminary data.</text>
</comment>
<feature type="compositionally biased region" description="Low complexity" evidence="5">
    <location>
        <begin position="9"/>
        <end position="62"/>
    </location>
</feature>
<evidence type="ECO:0000256" key="3">
    <source>
        <dbReference type="ARBA" id="ARBA00023136"/>
    </source>
</evidence>
<evidence type="ECO:0000313" key="7">
    <source>
        <dbReference type="Proteomes" id="UP000076874"/>
    </source>
</evidence>
<feature type="compositionally biased region" description="Low complexity" evidence="5">
    <location>
        <begin position="75"/>
        <end position="95"/>
    </location>
</feature>
<dbReference type="AlphaFoldDB" id="A0A167VBI3"/>
<dbReference type="STRING" id="1081102.A0A167VBI3"/>
<feature type="compositionally biased region" description="Pro residues" evidence="5">
    <location>
        <begin position="63"/>
        <end position="74"/>
    </location>
</feature>
<gene>
    <name evidence="4" type="primary">AIM11</name>
    <name evidence="6" type="ORF">SPI_03973</name>
</gene>
<keyword evidence="1" id="KW-0812">Transmembrane</keyword>
<dbReference type="PANTHER" id="PTHR39136">
    <property type="entry name" value="ALTERED INHERITANCE OF MITOCHONDRIA PROTEIN 11"/>
    <property type="match status" value="1"/>
</dbReference>
<dbReference type="InterPro" id="IPR038814">
    <property type="entry name" value="AIM11"/>
</dbReference>
<feature type="region of interest" description="Disordered" evidence="5">
    <location>
        <begin position="151"/>
        <end position="174"/>
    </location>
</feature>
<evidence type="ECO:0000256" key="4">
    <source>
        <dbReference type="RuleBase" id="RU367098"/>
    </source>
</evidence>
<dbReference type="GO" id="GO:0005739">
    <property type="term" value="C:mitochondrion"/>
    <property type="evidence" value="ECO:0007669"/>
    <property type="project" value="TreeGrafter"/>
</dbReference>
<protein>
    <recommendedName>
        <fullName evidence="4">Altered inheritance of mitochondria protein 11</fullName>
    </recommendedName>
</protein>
<organism evidence="6 7">
    <name type="scientific">Niveomyces insectorum RCEF 264</name>
    <dbReference type="NCBI Taxonomy" id="1081102"/>
    <lineage>
        <taxon>Eukaryota</taxon>
        <taxon>Fungi</taxon>
        <taxon>Dikarya</taxon>
        <taxon>Ascomycota</taxon>
        <taxon>Pezizomycotina</taxon>
        <taxon>Sordariomycetes</taxon>
        <taxon>Hypocreomycetidae</taxon>
        <taxon>Hypocreales</taxon>
        <taxon>Cordycipitaceae</taxon>
        <taxon>Niveomyces</taxon>
    </lineage>
</organism>
<dbReference type="Proteomes" id="UP000076874">
    <property type="component" value="Unassembled WGS sequence"/>
</dbReference>
<proteinExistence type="inferred from homology"/>
<dbReference type="EMBL" id="AZHD01000006">
    <property type="protein sequence ID" value="OAA62433.1"/>
    <property type="molecule type" value="Genomic_DNA"/>
</dbReference>
<comment type="subcellular location">
    <subcellularLocation>
        <location evidence="4">Membrane</location>
        <topology evidence="4">Multi-pass membrane protein</topology>
    </subcellularLocation>
</comment>
<comment type="similarity">
    <text evidence="4">Belongs to the AIM11 family.</text>
</comment>